<protein>
    <submittedName>
        <fullName evidence="3">Uncharacterized protein</fullName>
    </submittedName>
</protein>
<feature type="region of interest" description="Disordered" evidence="2">
    <location>
        <begin position="162"/>
        <end position="183"/>
    </location>
</feature>
<dbReference type="GO" id="GO:0099152">
    <property type="term" value="P:regulation of neurotransmitter receptor transport, endosome to postsynaptic membrane"/>
    <property type="evidence" value="ECO:0007669"/>
    <property type="project" value="TreeGrafter"/>
</dbReference>
<proteinExistence type="predicted"/>
<name>A0A7S3Z468_9EUKA</name>
<dbReference type="Gene3D" id="1.20.5.170">
    <property type="match status" value="1"/>
</dbReference>
<gene>
    <name evidence="3" type="ORF">LGLO00237_LOCUS22312</name>
</gene>
<keyword evidence="1" id="KW-0175">Coiled coil</keyword>
<feature type="compositionally biased region" description="Polar residues" evidence="2">
    <location>
        <begin position="64"/>
        <end position="78"/>
    </location>
</feature>
<feature type="region of interest" description="Disordered" evidence="2">
    <location>
        <begin position="733"/>
        <end position="822"/>
    </location>
</feature>
<evidence type="ECO:0000313" key="3">
    <source>
        <dbReference type="EMBL" id="CAE0670672.1"/>
    </source>
</evidence>
<reference evidence="3" key="1">
    <citation type="submission" date="2021-01" db="EMBL/GenBank/DDBJ databases">
        <authorList>
            <person name="Corre E."/>
            <person name="Pelletier E."/>
            <person name="Niang G."/>
            <person name="Scheremetjew M."/>
            <person name="Finn R."/>
            <person name="Kale V."/>
            <person name="Holt S."/>
            <person name="Cochrane G."/>
            <person name="Meng A."/>
            <person name="Brown T."/>
            <person name="Cohen L."/>
        </authorList>
    </citation>
    <scope>NUCLEOTIDE SEQUENCE</scope>
    <source>
        <strain evidence="3">CCCM811</strain>
    </source>
</reference>
<sequence>MDDIRRLVDENMSLKKKLQDSKEEYATRKRALEMNIQALVDENQQLKSNAAPSNGTIPGDPLSVSPSVKTDKTTSTPAPSEALFVEEQKNHHATKAKLDSLEKDFERVVNKLQTQSQQALQYSDNAEKHLKESVVLRREVESKTQMLQEAHRKIASLEAKMEAGGTGGAGPSPHPAAQDDHYKQSQLYRQKLAVCQDQLLKLRNAYSANMAQVNDLKGLLKEKDNIIDSMSQPKEDEGDVDKLRALKQQTSQLTDSFAKIQSEAIELKSRVQELEDENRSLKTVASQQKEAARAMKDELQEKTKMFGTQSETHRERIASLEKELTTCKEQLEEARKNSTDSHSKGQSLSNELDSVTSENKTLNETNKRLQENLDKAQQRVTTLENSESHLKGTNAKLNSRIKDLEMQRKIEMKKNTQLTKDLKKSLKKDALKATQVKAELGLERDKRLALEAQLKRADDKVLHMQKKLLLYATVKAETVTDGDLSSQAKNVLAGVTALLETTVRKFLEMQDDQKRVFDIPQAPPPLPLQPKPNTAEGEFVEQVAKRYEASMLRAHALEEKIKYLQDSIRLLNEDCEKKKTIIQGFLLDTARDPGESFKSRFHGTPEQFRDLLLHRMEIILQDSIVQNIRLRNQIAQLMTTTGELRQQDKKHKQMIQRCRHVILKLRNQQEKREGPSTMRAPNKDEGVAREDDEGSLIMDAADAMDVNTQDTSTSTSLTDSKIELLDASQAVETKRQPANNTTTTTTTPTTIQEPPPPATAFAPSTQPMPIEPNPQPTLPTPEPVLLVPTPSEPPAVAEIEGVEVGDPDDDGPEVADIPLPTS</sequence>
<feature type="compositionally biased region" description="Basic and acidic residues" evidence="2">
    <location>
        <begin position="330"/>
        <end position="343"/>
    </location>
</feature>
<evidence type="ECO:0000256" key="1">
    <source>
        <dbReference type="SAM" id="Coils"/>
    </source>
</evidence>
<dbReference type="AlphaFoldDB" id="A0A7S3Z468"/>
<evidence type="ECO:0000256" key="2">
    <source>
        <dbReference type="SAM" id="MobiDB-lite"/>
    </source>
</evidence>
<dbReference type="PANTHER" id="PTHR18978:SF1">
    <property type="entry name" value="GRIP1-ASSOCIATED PROTEIN 1"/>
    <property type="match status" value="1"/>
</dbReference>
<feature type="coiled-coil region" evidence="1">
    <location>
        <begin position="98"/>
        <end position="160"/>
    </location>
</feature>
<dbReference type="InterPro" id="IPR026204">
    <property type="entry name" value="GRIPAP1"/>
</dbReference>
<feature type="compositionally biased region" description="Polar residues" evidence="2">
    <location>
        <begin position="344"/>
        <end position="359"/>
    </location>
</feature>
<dbReference type="EMBL" id="HBIV01031290">
    <property type="protein sequence ID" value="CAE0670672.1"/>
    <property type="molecule type" value="Transcribed_RNA"/>
</dbReference>
<dbReference type="PANTHER" id="PTHR18978">
    <property type="entry name" value="GRIP-1 ASSOCIATED PROTEIN 1"/>
    <property type="match status" value="1"/>
</dbReference>
<feature type="region of interest" description="Disordered" evidence="2">
    <location>
        <begin position="43"/>
        <end position="80"/>
    </location>
</feature>
<dbReference type="GO" id="GO:0098887">
    <property type="term" value="P:neurotransmitter receptor transport, endosome to postsynaptic membrane"/>
    <property type="evidence" value="ECO:0007669"/>
    <property type="project" value="TreeGrafter"/>
</dbReference>
<feature type="compositionally biased region" description="Acidic residues" evidence="2">
    <location>
        <begin position="800"/>
        <end position="813"/>
    </location>
</feature>
<feature type="region of interest" description="Disordered" evidence="2">
    <location>
        <begin position="377"/>
        <end position="398"/>
    </location>
</feature>
<accession>A0A7S3Z468</accession>
<feature type="region of interest" description="Disordered" evidence="2">
    <location>
        <begin position="668"/>
        <end position="691"/>
    </location>
</feature>
<feature type="region of interest" description="Disordered" evidence="2">
    <location>
        <begin position="330"/>
        <end position="359"/>
    </location>
</feature>
<feature type="compositionally biased region" description="Low complexity" evidence="2">
    <location>
        <begin position="736"/>
        <end position="752"/>
    </location>
</feature>
<feature type="compositionally biased region" description="Polar residues" evidence="2">
    <location>
        <begin position="43"/>
        <end position="56"/>
    </location>
</feature>
<organism evidence="3">
    <name type="scientific">Lotharella globosa</name>
    <dbReference type="NCBI Taxonomy" id="91324"/>
    <lineage>
        <taxon>Eukaryota</taxon>
        <taxon>Sar</taxon>
        <taxon>Rhizaria</taxon>
        <taxon>Cercozoa</taxon>
        <taxon>Chlorarachniophyceae</taxon>
        <taxon>Lotharella</taxon>
    </lineage>
</organism>
<feature type="compositionally biased region" description="Pro residues" evidence="2">
    <location>
        <begin position="769"/>
        <end position="782"/>
    </location>
</feature>